<proteinExistence type="predicted"/>
<sequence length="80" mass="8949">MSQIGVKTPNKTPFGVLAEWSRYCMTKLKAAELPFTKKKSNIWLLAVNLRDKSLQYLSKATAICEIPNGKAYLTLSDALE</sequence>
<keyword evidence="2" id="KW-1185">Reference proteome</keyword>
<evidence type="ECO:0000313" key="2">
    <source>
        <dbReference type="Proteomes" id="UP000054928"/>
    </source>
</evidence>
<reference evidence="2" key="1">
    <citation type="submission" date="2014-09" db="EMBL/GenBank/DDBJ databases">
        <authorList>
            <person name="Sharma Rahul"/>
            <person name="Thines Marco"/>
        </authorList>
    </citation>
    <scope>NUCLEOTIDE SEQUENCE [LARGE SCALE GENOMIC DNA]</scope>
</reference>
<evidence type="ECO:0000313" key="1">
    <source>
        <dbReference type="EMBL" id="CEG48082.1"/>
    </source>
</evidence>
<dbReference type="RefSeq" id="XP_024584451.1">
    <property type="nucleotide sequence ID" value="XM_024719121.1"/>
</dbReference>
<dbReference type="AlphaFoldDB" id="A0A0P1B1J9"/>
<protein>
    <submittedName>
        <fullName evidence="1">Uncharacterized protein</fullName>
    </submittedName>
</protein>
<dbReference type="GeneID" id="36400613"/>
<organism evidence="1 2">
    <name type="scientific">Plasmopara halstedii</name>
    <name type="common">Downy mildew of sunflower</name>
    <dbReference type="NCBI Taxonomy" id="4781"/>
    <lineage>
        <taxon>Eukaryota</taxon>
        <taxon>Sar</taxon>
        <taxon>Stramenopiles</taxon>
        <taxon>Oomycota</taxon>
        <taxon>Peronosporomycetes</taxon>
        <taxon>Peronosporales</taxon>
        <taxon>Peronosporaceae</taxon>
        <taxon>Plasmopara</taxon>
    </lineage>
</organism>
<name>A0A0P1B1J9_PLAHL</name>
<dbReference type="EMBL" id="CCYD01002887">
    <property type="protein sequence ID" value="CEG48082.1"/>
    <property type="molecule type" value="Genomic_DNA"/>
</dbReference>
<dbReference type="Proteomes" id="UP000054928">
    <property type="component" value="Unassembled WGS sequence"/>
</dbReference>
<accession>A0A0P1B1J9</accession>